<dbReference type="SMART" id="SM00382">
    <property type="entry name" value="AAA"/>
    <property type="match status" value="1"/>
</dbReference>
<name>A0A660CNJ8_9PSEU</name>
<evidence type="ECO:0000256" key="4">
    <source>
        <dbReference type="ARBA" id="ARBA00022496"/>
    </source>
</evidence>
<dbReference type="InterPro" id="IPR024029">
    <property type="entry name" value="Pyridox_Oxase_FMN-dep"/>
</dbReference>
<dbReference type="Proteomes" id="UP000317303">
    <property type="component" value="Unassembled WGS sequence"/>
</dbReference>
<dbReference type="PROSITE" id="PS50893">
    <property type="entry name" value="ABC_TRANSPORTER_2"/>
    <property type="match status" value="1"/>
</dbReference>
<dbReference type="CDD" id="cd03214">
    <property type="entry name" value="ABC_Iron-Siderophores_B12_Hemin"/>
    <property type="match status" value="1"/>
</dbReference>
<accession>A0A660CNJ8</accession>
<dbReference type="InterPro" id="IPR017871">
    <property type="entry name" value="ABC_transporter-like_CS"/>
</dbReference>
<keyword evidence="5" id="KW-0547">Nucleotide-binding</keyword>
<comment type="subcellular location">
    <subcellularLocation>
        <location evidence="1">Cell membrane</location>
        <topology evidence="1">Peripheral membrane protein</topology>
    </subcellularLocation>
</comment>
<keyword evidence="2" id="KW-0813">Transport</keyword>
<organism evidence="12 13">
    <name type="scientific">Prauserella rugosa</name>
    <dbReference type="NCBI Taxonomy" id="43354"/>
    <lineage>
        <taxon>Bacteria</taxon>
        <taxon>Bacillati</taxon>
        <taxon>Actinomycetota</taxon>
        <taxon>Actinomycetes</taxon>
        <taxon>Pseudonocardiales</taxon>
        <taxon>Pseudonocardiaceae</taxon>
        <taxon>Prauserella</taxon>
    </lineage>
</organism>
<evidence type="ECO:0000256" key="5">
    <source>
        <dbReference type="ARBA" id="ARBA00022741"/>
    </source>
</evidence>
<dbReference type="PROSITE" id="PS00211">
    <property type="entry name" value="ABC_TRANSPORTER_1"/>
    <property type="match status" value="1"/>
</dbReference>
<keyword evidence="8" id="KW-0406">Ion transport</keyword>
<feature type="domain" description="ABC transporter" evidence="11">
    <location>
        <begin position="39"/>
        <end position="275"/>
    </location>
</feature>
<keyword evidence="4" id="KW-0410">Iron transport</keyword>
<dbReference type="SUPFAM" id="SSF50475">
    <property type="entry name" value="FMN-binding split barrel"/>
    <property type="match status" value="1"/>
</dbReference>
<dbReference type="GO" id="GO:0006826">
    <property type="term" value="P:iron ion transport"/>
    <property type="evidence" value="ECO:0007669"/>
    <property type="project" value="UniProtKB-KW"/>
</dbReference>
<evidence type="ECO:0000259" key="11">
    <source>
        <dbReference type="PROSITE" id="PS50893"/>
    </source>
</evidence>
<evidence type="ECO:0000256" key="10">
    <source>
        <dbReference type="SAM" id="MobiDB-lite"/>
    </source>
</evidence>
<dbReference type="InterPro" id="IPR003439">
    <property type="entry name" value="ABC_transporter-like_ATP-bd"/>
</dbReference>
<evidence type="ECO:0000313" key="13">
    <source>
        <dbReference type="Proteomes" id="UP000317303"/>
    </source>
</evidence>
<dbReference type="Pfam" id="PF01243">
    <property type="entry name" value="PNPOx_N"/>
    <property type="match status" value="1"/>
</dbReference>
<comment type="caution">
    <text evidence="12">The sequence shown here is derived from an EMBL/GenBank/DDBJ whole genome shotgun (WGS) entry which is preliminary data.</text>
</comment>
<keyword evidence="6 12" id="KW-0067">ATP-binding</keyword>
<dbReference type="InterPro" id="IPR003593">
    <property type="entry name" value="AAA+_ATPase"/>
</dbReference>
<feature type="region of interest" description="Disordered" evidence="10">
    <location>
        <begin position="299"/>
        <end position="324"/>
    </location>
</feature>
<feature type="region of interest" description="Disordered" evidence="10">
    <location>
        <begin position="1"/>
        <end position="36"/>
    </location>
</feature>
<dbReference type="InterPro" id="IPR027417">
    <property type="entry name" value="P-loop_NTPase"/>
</dbReference>
<dbReference type="InterPro" id="IPR012349">
    <property type="entry name" value="Split_barrel_FMN-bd"/>
</dbReference>
<dbReference type="GO" id="GO:0016887">
    <property type="term" value="F:ATP hydrolysis activity"/>
    <property type="evidence" value="ECO:0007669"/>
    <property type="project" value="InterPro"/>
</dbReference>
<dbReference type="EMBL" id="VLJV01000001">
    <property type="protein sequence ID" value="TWH22705.1"/>
    <property type="molecule type" value="Genomic_DNA"/>
</dbReference>
<dbReference type="PANTHER" id="PTHR42771:SF2">
    <property type="entry name" value="IRON(3+)-HYDROXAMATE IMPORT ATP-BINDING PROTEIN FHUC"/>
    <property type="match status" value="1"/>
</dbReference>
<evidence type="ECO:0000256" key="6">
    <source>
        <dbReference type="ARBA" id="ARBA00022840"/>
    </source>
</evidence>
<evidence type="ECO:0000256" key="1">
    <source>
        <dbReference type="ARBA" id="ARBA00004202"/>
    </source>
</evidence>
<feature type="compositionally biased region" description="Basic and acidic residues" evidence="10">
    <location>
        <begin position="18"/>
        <end position="30"/>
    </location>
</feature>
<sequence>MSESSVATDSAPDSAHGSARDTAGDRDEAVSRAAHATTVHTEDITLGYGDRTVVDALSVTVPPGGFTVVVGPNACGKSTLLRGMARLLRPTSGAAYLDGKSIHTLPSREVAVKLGVLPQSPTAPEGITVTDLVGRGRSPHQGWFGRWSDADEKAVADAMRATDTLELADRSVDELSGGQRQRVWIAMALAQRTDVLLLDEPTTFLDVTHQVEVLDLLADLNRTEGTTIVAVLHDLNLAARYADHLVVLSEGRLVAEGAPRSVVTEDLVREVFAMPCRVIDDPVSLTPLVVPIGRNHVASESRTTGPADGDVPSPAESTVTSESELREIVEEPVAVISDKAAPAIDAETRRFLEASPLFLLASGAPDGTVEVSPRGDESCSALILDEQTIAFADRPGNRRVDSMRNILRNPHVGMLFLVPGTEHTVRVNGTAAISRDAELRDRFAVKGTPPELAIVVTVTEVFVHCGRAFSRSKLWDTATWPSPESLPTAGTLLKAHAALRDARRAES</sequence>
<evidence type="ECO:0000256" key="3">
    <source>
        <dbReference type="ARBA" id="ARBA00022475"/>
    </source>
</evidence>
<protein>
    <submittedName>
        <fullName evidence="12">Iron complex transport system ATP-binding protein</fullName>
    </submittedName>
</protein>
<proteinExistence type="predicted"/>
<keyword evidence="13" id="KW-1185">Reference proteome</keyword>
<keyword evidence="9" id="KW-0472">Membrane</keyword>
<evidence type="ECO:0000256" key="8">
    <source>
        <dbReference type="ARBA" id="ARBA00023065"/>
    </source>
</evidence>
<dbReference type="InterPro" id="IPR011576">
    <property type="entry name" value="Pyridox_Oxase_N"/>
</dbReference>
<dbReference type="NCBIfam" id="TIGR04025">
    <property type="entry name" value="PPOX_FMN_DR2398"/>
    <property type="match status" value="1"/>
</dbReference>
<dbReference type="FunFam" id="3.40.50.300:FF:000134">
    <property type="entry name" value="Iron-enterobactin ABC transporter ATP-binding protein"/>
    <property type="match status" value="1"/>
</dbReference>
<dbReference type="GO" id="GO:0005886">
    <property type="term" value="C:plasma membrane"/>
    <property type="evidence" value="ECO:0007669"/>
    <property type="project" value="UniProtKB-SubCell"/>
</dbReference>
<dbReference type="InterPro" id="IPR051535">
    <property type="entry name" value="Siderophore_ABC-ATPase"/>
</dbReference>
<dbReference type="PANTHER" id="PTHR42771">
    <property type="entry name" value="IRON(3+)-HYDROXAMATE IMPORT ATP-BINDING PROTEIN FHUC"/>
    <property type="match status" value="1"/>
</dbReference>
<evidence type="ECO:0000256" key="7">
    <source>
        <dbReference type="ARBA" id="ARBA00023004"/>
    </source>
</evidence>
<evidence type="ECO:0000256" key="9">
    <source>
        <dbReference type="ARBA" id="ARBA00023136"/>
    </source>
</evidence>
<evidence type="ECO:0000313" key="12">
    <source>
        <dbReference type="EMBL" id="TWH22705.1"/>
    </source>
</evidence>
<evidence type="ECO:0000256" key="2">
    <source>
        <dbReference type="ARBA" id="ARBA00022448"/>
    </source>
</evidence>
<dbReference type="Pfam" id="PF00005">
    <property type="entry name" value="ABC_tran"/>
    <property type="match status" value="1"/>
</dbReference>
<dbReference type="Gene3D" id="3.40.50.300">
    <property type="entry name" value="P-loop containing nucleotide triphosphate hydrolases"/>
    <property type="match status" value="1"/>
</dbReference>
<keyword evidence="7" id="KW-0408">Iron</keyword>
<dbReference type="GO" id="GO:0005524">
    <property type="term" value="F:ATP binding"/>
    <property type="evidence" value="ECO:0007669"/>
    <property type="project" value="UniProtKB-KW"/>
</dbReference>
<dbReference type="Gene3D" id="2.30.110.10">
    <property type="entry name" value="Electron Transport, Fmn-binding Protein, Chain A"/>
    <property type="match status" value="1"/>
</dbReference>
<reference evidence="12 13" key="1">
    <citation type="submission" date="2019-07" db="EMBL/GenBank/DDBJ databases">
        <title>R&amp;d 2014.</title>
        <authorList>
            <person name="Klenk H.-P."/>
        </authorList>
    </citation>
    <scope>NUCLEOTIDE SEQUENCE [LARGE SCALE GENOMIC DNA]</scope>
    <source>
        <strain evidence="12 13">DSM 43194</strain>
    </source>
</reference>
<keyword evidence="3" id="KW-1003">Cell membrane</keyword>
<dbReference type="SUPFAM" id="SSF52540">
    <property type="entry name" value="P-loop containing nucleoside triphosphate hydrolases"/>
    <property type="match status" value="1"/>
</dbReference>
<dbReference type="AlphaFoldDB" id="A0A660CNJ8"/>
<gene>
    <name evidence="12" type="ORF">JD82_04595</name>
</gene>